<dbReference type="PANTHER" id="PTHR10828:SF76">
    <property type="entry name" value="M-PHASE INDUCER PHOSPHATASE"/>
    <property type="match status" value="1"/>
</dbReference>
<name>A0A183U6G4_TOXCA</name>
<evidence type="ECO:0000313" key="4">
    <source>
        <dbReference type="WBParaSite" id="TCNE_0000408401-mRNA-1"/>
    </source>
</evidence>
<gene>
    <name evidence="2" type="ORF">TCNE_LOCUS4084</name>
</gene>
<dbReference type="GO" id="GO:0110032">
    <property type="term" value="P:positive regulation of G2/MI transition of meiotic cell cycle"/>
    <property type="evidence" value="ECO:0007669"/>
    <property type="project" value="TreeGrafter"/>
</dbReference>
<dbReference type="GO" id="GO:0000086">
    <property type="term" value="P:G2/M transition of mitotic cell cycle"/>
    <property type="evidence" value="ECO:0007669"/>
    <property type="project" value="TreeGrafter"/>
</dbReference>
<evidence type="ECO:0000313" key="2">
    <source>
        <dbReference type="EMBL" id="VDM29801.1"/>
    </source>
</evidence>
<organism evidence="3 4">
    <name type="scientific">Toxocara canis</name>
    <name type="common">Canine roundworm</name>
    <dbReference type="NCBI Taxonomy" id="6265"/>
    <lineage>
        <taxon>Eukaryota</taxon>
        <taxon>Metazoa</taxon>
        <taxon>Ecdysozoa</taxon>
        <taxon>Nematoda</taxon>
        <taxon>Chromadorea</taxon>
        <taxon>Rhabditida</taxon>
        <taxon>Spirurina</taxon>
        <taxon>Ascaridomorpha</taxon>
        <taxon>Ascaridoidea</taxon>
        <taxon>Toxocaridae</taxon>
        <taxon>Toxocara</taxon>
    </lineage>
</organism>
<dbReference type="WBParaSite" id="TCNE_0000408401-mRNA-1">
    <property type="protein sequence ID" value="TCNE_0000408401-mRNA-1"/>
    <property type="gene ID" value="TCNE_0000408401"/>
</dbReference>
<sequence>MSMSLMRVQSTGYIESGRQARDLLPNLLHVDYSLRTLSKPQIDPVALRNVDGATLAELMDSLEAAEFAKEFVIVDCRYLYEYEGGHISVSTAATFAKPMFHY</sequence>
<dbReference type="GO" id="GO:0005634">
    <property type="term" value="C:nucleus"/>
    <property type="evidence" value="ECO:0007669"/>
    <property type="project" value="TreeGrafter"/>
</dbReference>
<dbReference type="GO" id="GO:0004725">
    <property type="term" value="F:protein tyrosine phosphatase activity"/>
    <property type="evidence" value="ECO:0007669"/>
    <property type="project" value="TreeGrafter"/>
</dbReference>
<feature type="domain" description="Rhodanese" evidence="1">
    <location>
        <begin position="67"/>
        <end position="87"/>
    </location>
</feature>
<dbReference type="GO" id="GO:0005737">
    <property type="term" value="C:cytoplasm"/>
    <property type="evidence" value="ECO:0007669"/>
    <property type="project" value="TreeGrafter"/>
</dbReference>
<accession>A0A183U6G4</accession>
<dbReference type="Gene3D" id="3.40.250.10">
    <property type="entry name" value="Rhodanese-like domain"/>
    <property type="match status" value="1"/>
</dbReference>
<evidence type="ECO:0000313" key="3">
    <source>
        <dbReference type="Proteomes" id="UP000050794"/>
    </source>
</evidence>
<evidence type="ECO:0000259" key="1">
    <source>
        <dbReference type="PROSITE" id="PS50206"/>
    </source>
</evidence>
<dbReference type="InterPro" id="IPR036873">
    <property type="entry name" value="Rhodanese-like_dom_sf"/>
</dbReference>
<dbReference type="EMBL" id="UYWY01006223">
    <property type="protein sequence ID" value="VDM29801.1"/>
    <property type="molecule type" value="Genomic_DNA"/>
</dbReference>
<dbReference type="PANTHER" id="PTHR10828">
    <property type="entry name" value="M-PHASE INDUCER PHOSPHATASE DUAL SPECIFICITY PHOSPHATASE CDC25"/>
    <property type="match status" value="1"/>
</dbReference>
<dbReference type="GO" id="GO:0010971">
    <property type="term" value="P:positive regulation of G2/M transition of mitotic cell cycle"/>
    <property type="evidence" value="ECO:0007669"/>
    <property type="project" value="TreeGrafter"/>
</dbReference>
<reference evidence="4" key="1">
    <citation type="submission" date="2016-06" db="UniProtKB">
        <authorList>
            <consortium name="WormBaseParasite"/>
        </authorList>
    </citation>
    <scope>IDENTIFICATION</scope>
</reference>
<dbReference type="InterPro" id="IPR001763">
    <property type="entry name" value="Rhodanese-like_dom"/>
</dbReference>
<dbReference type="SUPFAM" id="SSF52821">
    <property type="entry name" value="Rhodanese/Cell cycle control phosphatase"/>
    <property type="match status" value="1"/>
</dbReference>
<dbReference type="PROSITE" id="PS50206">
    <property type="entry name" value="RHODANESE_3"/>
    <property type="match status" value="1"/>
</dbReference>
<keyword evidence="3" id="KW-1185">Reference proteome</keyword>
<dbReference type="Proteomes" id="UP000050794">
    <property type="component" value="Unassembled WGS sequence"/>
</dbReference>
<dbReference type="AlphaFoldDB" id="A0A183U6G4"/>
<reference evidence="2 3" key="2">
    <citation type="submission" date="2018-11" db="EMBL/GenBank/DDBJ databases">
        <authorList>
            <consortium name="Pathogen Informatics"/>
        </authorList>
    </citation>
    <scope>NUCLEOTIDE SEQUENCE [LARGE SCALE GENOMIC DNA]</scope>
</reference>
<proteinExistence type="predicted"/>
<protein>
    <submittedName>
        <fullName evidence="4">Rhodanese domain-containing protein</fullName>
    </submittedName>
</protein>